<reference evidence="11 12" key="1">
    <citation type="submission" date="2018-08" db="EMBL/GenBank/DDBJ databases">
        <title>Genomic Encyclopedia of Archaeal and Bacterial Type Strains, Phase II (KMG-II): from individual species to whole genera.</title>
        <authorList>
            <person name="Goeker M."/>
        </authorList>
    </citation>
    <scope>NUCLEOTIDE SEQUENCE [LARGE SCALE GENOMIC DNA]</scope>
    <source>
        <strain evidence="11 12">ATCC 27112</strain>
    </source>
</reference>
<protein>
    <recommendedName>
        <fullName evidence="3 9">DNA repair protein RecN</fullName>
    </recommendedName>
    <alternativeName>
        <fullName evidence="8 9">Recombination protein N</fullName>
    </alternativeName>
</protein>
<comment type="caution">
    <text evidence="11">The sequence shown here is derived from an EMBL/GenBank/DDBJ whole genome shotgun (WGS) entry which is preliminary data.</text>
</comment>
<comment type="function">
    <text evidence="1 9">May be involved in recombinational repair of damaged DNA.</text>
</comment>
<dbReference type="Proteomes" id="UP000266506">
    <property type="component" value="Unassembled WGS sequence"/>
</dbReference>
<evidence type="ECO:0000256" key="4">
    <source>
        <dbReference type="ARBA" id="ARBA00022741"/>
    </source>
</evidence>
<evidence type="ECO:0000256" key="6">
    <source>
        <dbReference type="ARBA" id="ARBA00022840"/>
    </source>
</evidence>
<dbReference type="InParanoid" id="A0A397S539"/>
<dbReference type="GO" id="GO:0005524">
    <property type="term" value="F:ATP binding"/>
    <property type="evidence" value="ECO:0007669"/>
    <property type="project" value="UniProtKB-KW"/>
</dbReference>
<dbReference type="PANTHER" id="PTHR11059:SF0">
    <property type="entry name" value="DNA REPAIR PROTEIN RECN"/>
    <property type="match status" value="1"/>
</dbReference>
<gene>
    <name evidence="11" type="ORF">EI71_00807</name>
</gene>
<evidence type="ECO:0000256" key="1">
    <source>
        <dbReference type="ARBA" id="ARBA00003618"/>
    </source>
</evidence>
<dbReference type="FunCoup" id="A0A397S539">
    <property type="interactions" value="247"/>
</dbReference>
<dbReference type="Gene3D" id="3.40.50.300">
    <property type="entry name" value="P-loop containing nucleotide triphosphate hydrolases"/>
    <property type="match status" value="2"/>
</dbReference>
<evidence type="ECO:0000256" key="9">
    <source>
        <dbReference type="PIRNR" id="PIRNR003128"/>
    </source>
</evidence>
<keyword evidence="6" id="KW-0067">ATP-binding</keyword>
<dbReference type="GO" id="GO:0009432">
    <property type="term" value="P:SOS response"/>
    <property type="evidence" value="ECO:0007669"/>
    <property type="project" value="TreeGrafter"/>
</dbReference>
<dbReference type="PANTHER" id="PTHR11059">
    <property type="entry name" value="DNA REPAIR PROTEIN RECN"/>
    <property type="match status" value="1"/>
</dbReference>
<keyword evidence="7 9" id="KW-0234">DNA repair</keyword>
<dbReference type="InterPro" id="IPR004604">
    <property type="entry name" value="DNA_recomb/repair_RecN"/>
</dbReference>
<dbReference type="AlphaFoldDB" id="A0A397S539"/>
<evidence type="ECO:0000256" key="5">
    <source>
        <dbReference type="ARBA" id="ARBA00022763"/>
    </source>
</evidence>
<evidence type="ECO:0000259" key="10">
    <source>
        <dbReference type="Pfam" id="PF02463"/>
    </source>
</evidence>
<comment type="similarity">
    <text evidence="2 9">Belongs to the RecN family.</text>
</comment>
<dbReference type="InterPro" id="IPR003395">
    <property type="entry name" value="RecF/RecN/SMC_N"/>
</dbReference>
<dbReference type="PIRSF" id="PIRSF003128">
    <property type="entry name" value="RecN"/>
    <property type="match status" value="1"/>
</dbReference>
<dbReference type="GO" id="GO:0043590">
    <property type="term" value="C:bacterial nucleoid"/>
    <property type="evidence" value="ECO:0007669"/>
    <property type="project" value="TreeGrafter"/>
</dbReference>
<proteinExistence type="inferred from homology"/>
<evidence type="ECO:0000256" key="3">
    <source>
        <dbReference type="ARBA" id="ARBA00021315"/>
    </source>
</evidence>
<dbReference type="SUPFAM" id="SSF52540">
    <property type="entry name" value="P-loop containing nucleoside triphosphate hydrolases"/>
    <property type="match status" value="1"/>
</dbReference>
<dbReference type="EMBL" id="QXEV01000006">
    <property type="protein sequence ID" value="RIA77831.1"/>
    <property type="molecule type" value="Genomic_DNA"/>
</dbReference>
<keyword evidence="12" id="KW-1185">Reference proteome</keyword>
<dbReference type="GO" id="GO:0006310">
    <property type="term" value="P:DNA recombination"/>
    <property type="evidence" value="ECO:0007669"/>
    <property type="project" value="InterPro"/>
</dbReference>
<dbReference type="CDD" id="cd03241">
    <property type="entry name" value="ABC_RecN"/>
    <property type="match status" value="2"/>
</dbReference>
<evidence type="ECO:0000256" key="8">
    <source>
        <dbReference type="ARBA" id="ARBA00033408"/>
    </source>
</evidence>
<dbReference type="NCBIfam" id="TIGR00634">
    <property type="entry name" value="recN"/>
    <property type="match status" value="1"/>
</dbReference>
<dbReference type="GO" id="GO:0006281">
    <property type="term" value="P:DNA repair"/>
    <property type="evidence" value="ECO:0007669"/>
    <property type="project" value="UniProtKB-KW"/>
</dbReference>
<evidence type="ECO:0000256" key="2">
    <source>
        <dbReference type="ARBA" id="ARBA00009441"/>
    </source>
</evidence>
<feature type="domain" description="RecF/RecN/SMC N-terminal" evidence="10">
    <location>
        <begin position="1"/>
        <end position="514"/>
    </location>
</feature>
<evidence type="ECO:0000256" key="7">
    <source>
        <dbReference type="ARBA" id="ARBA00023204"/>
    </source>
</evidence>
<accession>A0A397S539</accession>
<name>A0A397S539_9MOLU</name>
<organism evidence="11 12">
    <name type="scientific">Anaeroplasma bactoclasticum</name>
    <dbReference type="NCBI Taxonomy" id="2088"/>
    <lineage>
        <taxon>Bacteria</taxon>
        <taxon>Bacillati</taxon>
        <taxon>Mycoplasmatota</taxon>
        <taxon>Mollicutes</taxon>
        <taxon>Anaeroplasmatales</taxon>
        <taxon>Anaeroplasmataceae</taxon>
        <taxon>Anaeroplasma</taxon>
    </lineage>
</organism>
<keyword evidence="5 9" id="KW-0227">DNA damage</keyword>
<keyword evidence="4" id="KW-0547">Nucleotide-binding</keyword>
<evidence type="ECO:0000313" key="11">
    <source>
        <dbReference type="EMBL" id="RIA77831.1"/>
    </source>
</evidence>
<sequence length="572" mass="65125">MLKSLSVKDFAIIEDLTVNFNSGMTVLTGETGAGKSLIIDTISLLLGARADSDMIRYGKTSATVIGIFDYKNELDSIFDSFGIKKEEIKIERVISDSSKNSVKVNGVLVTLAQLRQIAKYLADIHVQNDTYRLFNPDIYLSMLDSISDSKYQKYMASYSKSLFQYLDAIKDYEKVVKGKKNLDERLEFLKYEKEELEALELYPNMDKELEEVIGRLSNFDKIQNNLSEAYNYLDGNISPIDQLYEAAKALETISEYDEKYKENASKLLDCYYISDEIKSSIRDNLDSLDYDEDELNRSIEKMNDLSKVMDKYKKNVDELILYLKEITLSIDMAENYDEALKEYRCKVDDSFNALKINSIALSDYRKKIALSLEDGIIKECKDLDLQNTIFKVSFNEVDYSDSLNKAIFREDGVDSIDFLISFNKGEPLKPLYKVASGGEASRIMLAFKTFFSKVSNVSLMVFDEIDTGVSGATAKKIANKMKKIADSMQVLCITHLPQVAAIGDYHKHIYKVEENGRTKTEIKDLDEKGRIEEIALMLSGDSISLYALEHARELLKKDWNNQSFLSTSLFIA</sequence>
<dbReference type="Pfam" id="PF02463">
    <property type="entry name" value="SMC_N"/>
    <property type="match status" value="1"/>
</dbReference>
<evidence type="ECO:0000313" key="12">
    <source>
        <dbReference type="Proteomes" id="UP000266506"/>
    </source>
</evidence>
<dbReference type="InterPro" id="IPR027417">
    <property type="entry name" value="P-loop_NTPase"/>
</dbReference>